<protein>
    <submittedName>
        <fullName evidence="2">Uncharacterized protein</fullName>
    </submittedName>
</protein>
<dbReference type="EMBL" id="GG662212">
    <property type="protein sequence ID" value="EAS07687.2"/>
    <property type="molecule type" value="Genomic_DNA"/>
</dbReference>
<dbReference type="AlphaFoldDB" id="I7MJZ6"/>
<gene>
    <name evidence="2" type="ORF">TTHERM_00497400</name>
</gene>
<dbReference type="Proteomes" id="UP000009168">
    <property type="component" value="Unassembled WGS sequence"/>
</dbReference>
<dbReference type="KEGG" id="tet:TTHERM_00497400"/>
<sequence>MIEFQSKQFLNETLKGQDLYNYSSNIQHLNLNNQQQEKQKEKHALNQLRLLSEYVEYNESFGAWGEESLVAVQEHQKKNEKLKNEKGILSQKQKMMFKNTLNEMSQALCNLENGSKKNNQLIIPKQKLKSNLQVKEKAKVVQYEFDSVDIISDLKKLRDDLQESPDRLTKVRGNNANEIIYPQKCQTSQEQKYLKQKSQLSFNDESVISMNMNAQINECAISQDQNPTQRSRSISTTANQRIRKDQQLIKQNCDTQLKTQESSLLQNGQYSNLLGSCGNSKLQNIQNIRYPTNGCNVNASVPQSYNQEKGILHYIIKMKSKDINNIKVKDNLSISKNYTVCQNTVGLSTAISETAPATPQAQTQILGKQNQNFVIQKKLGRQLFDFENKQCKIQSIQNNPNQLNANELNQSLNLLEQVNQCRESKIQNQNQNVFEEKQNQFSKSQSSSQKKIQLNDTLRNYKQILSARKDLQNQHQGQILQQELVKNDLQSLCQQNKEEMYNFESSSKFLLKKSVSSSFQQNEEISKDNNSISINMSNSKRMSCQEININRQSNLLLIQDEGQGKQCLATQPIEENENENINQFKRKSLTQQVRQDVIQHHKQKSKENISKQDLLKIQFFEKVKNKIMQTTTTAVPTSSSHRVSNSLNLNKNQNICQQLVNLTNSQTPLNSQSVTPTNNHNKANLSYNQNISFSRAIAGNSLPFQKKEIQTQRGSINLKQNSNNLEGECTVGNNLCIKSTSLPKKFSKQEQENQPISYQDKKTIKNQQNFNEIKTKVPIVQMLTNRISRESNLLMSNILKEKNINISSQNLNQKDAQQNPNVYKSISLSFNPFNNNYFENTNQDKNITPKNIQIQSNQYQAQSLQENRLSSLLPQQQQQMNPLKGNKIIKQIPKIPKPVSLKIKNNETDYEIYQ</sequence>
<dbReference type="RefSeq" id="XP_001027929.2">
    <property type="nucleotide sequence ID" value="XM_001027929.2"/>
</dbReference>
<evidence type="ECO:0000256" key="1">
    <source>
        <dbReference type="SAM" id="Coils"/>
    </source>
</evidence>
<name>I7MJZ6_TETTS</name>
<dbReference type="GeneID" id="7845549"/>
<keyword evidence="1" id="KW-0175">Coiled coil</keyword>
<accession>I7MJZ6</accession>
<proteinExistence type="predicted"/>
<evidence type="ECO:0000313" key="2">
    <source>
        <dbReference type="EMBL" id="EAS07687.2"/>
    </source>
</evidence>
<keyword evidence="3" id="KW-1185">Reference proteome</keyword>
<dbReference type="InParanoid" id="I7MJZ6"/>
<organism evidence="2 3">
    <name type="scientific">Tetrahymena thermophila (strain SB210)</name>
    <dbReference type="NCBI Taxonomy" id="312017"/>
    <lineage>
        <taxon>Eukaryota</taxon>
        <taxon>Sar</taxon>
        <taxon>Alveolata</taxon>
        <taxon>Ciliophora</taxon>
        <taxon>Intramacronucleata</taxon>
        <taxon>Oligohymenophorea</taxon>
        <taxon>Hymenostomatida</taxon>
        <taxon>Tetrahymenina</taxon>
        <taxon>Tetrahymenidae</taxon>
        <taxon>Tetrahymena</taxon>
    </lineage>
</organism>
<reference evidence="3" key="1">
    <citation type="journal article" date="2006" name="PLoS Biol.">
        <title>Macronuclear genome sequence of the ciliate Tetrahymena thermophila, a model eukaryote.</title>
        <authorList>
            <person name="Eisen J.A."/>
            <person name="Coyne R.S."/>
            <person name="Wu M."/>
            <person name="Wu D."/>
            <person name="Thiagarajan M."/>
            <person name="Wortman J.R."/>
            <person name="Badger J.H."/>
            <person name="Ren Q."/>
            <person name="Amedeo P."/>
            <person name="Jones K.M."/>
            <person name="Tallon L.J."/>
            <person name="Delcher A.L."/>
            <person name="Salzberg S.L."/>
            <person name="Silva J.C."/>
            <person name="Haas B.J."/>
            <person name="Majoros W.H."/>
            <person name="Farzad M."/>
            <person name="Carlton J.M."/>
            <person name="Smith R.K. Jr."/>
            <person name="Garg J."/>
            <person name="Pearlman R.E."/>
            <person name="Karrer K.M."/>
            <person name="Sun L."/>
            <person name="Manning G."/>
            <person name="Elde N.C."/>
            <person name="Turkewitz A.P."/>
            <person name="Asai D.J."/>
            <person name="Wilkes D.E."/>
            <person name="Wang Y."/>
            <person name="Cai H."/>
            <person name="Collins K."/>
            <person name="Stewart B.A."/>
            <person name="Lee S.R."/>
            <person name="Wilamowska K."/>
            <person name="Weinberg Z."/>
            <person name="Ruzzo W.L."/>
            <person name="Wloga D."/>
            <person name="Gaertig J."/>
            <person name="Frankel J."/>
            <person name="Tsao C.-C."/>
            <person name="Gorovsky M.A."/>
            <person name="Keeling P.J."/>
            <person name="Waller R.F."/>
            <person name="Patron N.J."/>
            <person name="Cherry J.M."/>
            <person name="Stover N.A."/>
            <person name="Krieger C.J."/>
            <person name="del Toro C."/>
            <person name="Ryder H.F."/>
            <person name="Williamson S.C."/>
            <person name="Barbeau R.A."/>
            <person name="Hamilton E.P."/>
            <person name="Orias E."/>
        </authorList>
    </citation>
    <scope>NUCLEOTIDE SEQUENCE [LARGE SCALE GENOMIC DNA]</scope>
    <source>
        <strain evidence="3">SB210</strain>
    </source>
</reference>
<feature type="coiled-coil region" evidence="1">
    <location>
        <begin position="26"/>
        <end position="92"/>
    </location>
</feature>
<evidence type="ECO:0000313" key="3">
    <source>
        <dbReference type="Proteomes" id="UP000009168"/>
    </source>
</evidence>